<reference evidence="1" key="2">
    <citation type="journal article" date="2015" name="Data Brief">
        <title>Shoot transcriptome of the giant reed, Arundo donax.</title>
        <authorList>
            <person name="Barrero R.A."/>
            <person name="Guerrero F.D."/>
            <person name="Moolhuijzen P."/>
            <person name="Goolsby J.A."/>
            <person name="Tidwell J."/>
            <person name="Bellgard S.E."/>
            <person name="Bellgard M.I."/>
        </authorList>
    </citation>
    <scope>NUCLEOTIDE SEQUENCE</scope>
    <source>
        <tissue evidence="1">Shoot tissue taken approximately 20 cm above the soil surface</tissue>
    </source>
</reference>
<evidence type="ECO:0000313" key="1">
    <source>
        <dbReference type="EMBL" id="JAD60687.1"/>
    </source>
</evidence>
<name>A0A0A9BN52_ARUDO</name>
<proteinExistence type="predicted"/>
<protein>
    <submittedName>
        <fullName evidence="1">Uncharacterized protein</fullName>
    </submittedName>
</protein>
<accession>A0A0A9BN52</accession>
<sequence length="21" mass="2352">MTGRGKAFAWLTTIQVSRTVQ</sequence>
<dbReference type="EMBL" id="GBRH01237208">
    <property type="protein sequence ID" value="JAD60687.1"/>
    <property type="molecule type" value="Transcribed_RNA"/>
</dbReference>
<organism evidence="1">
    <name type="scientific">Arundo donax</name>
    <name type="common">Giant reed</name>
    <name type="synonym">Donax arundinaceus</name>
    <dbReference type="NCBI Taxonomy" id="35708"/>
    <lineage>
        <taxon>Eukaryota</taxon>
        <taxon>Viridiplantae</taxon>
        <taxon>Streptophyta</taxon>
        <taxon>Embryophyta</taxon>
        <taxon>Tracheophyta</taxon>
        <taxon>Spermatophyta</taxon>
        <taxon>Magnoliopsida</taxon>
        <taxon>Liliopsida</taxon>
        <taxon>Poales</taxon>
        <taxon>Poaceae</taxon>
        <taxon>PACMAD clade</taxon>
        <taxon>Arundinoideae</taxon>
        <taxon>Arundineae</taxon>
        <taxon>Arundo</taxon>
    </lineage>
</organism>
<dbReference type="AlphaFoldDB" id="A0A0A9BN52"/>
<reference evidence="1" key="1">
    <citation type="submission" date="2014-09" db="EMBL/GenBank/DDBJ databases">
        <authorList>
            <person name="Magalhaes I.L.F."/>
            <person name="Oliveira U."/>
            <person name="Santos F.R."/>
            <person name="Vidigal T.H.D.A."/>
            <person name="Brescovit A.D."/>
            <person name="Santos A.J."/>
        </authorList>
    </citation>
    <scope>NUCLEOTIDE SEQUENCE</scope>
    <source>
        <tissue evidence="1">Shoot tissue taken approximately 20 cm above the soil surface</tissue>
    </source>
</reference>